<dbReference type="STRING" id="307972.A0A2G8KGP0"/>
<dbReference type="GO" id="GO:0060271">
    <property type="term" value="P:cilium assembly"/>
    <property type="evidence" value="ECO:0007669"/>
    <property type="project" value="TreeGrafter"/>
</dbReference>
<feature type="compositionally biased region" description="Polar residues" evidence="1">
    <location>
        <begin position="176"/>
        <end position="186"/>
    </location>
</feature>
<dbReference type="EMBL" id="MRZV01000598">
    <property type="protein sequence ID" value="PIK47171.1"/>
    <property type="molecule type" value="Genomic_DNA"/>
</dbReference>
<feature type="compositionally biased region" description="Basic residues" evidence="1">
    <location>
        <begin position="504"/>
        <end position="520"/>
    </location>
</feature>
<feature type="region of interest" description="Disordered" evidence="1">
    <location>
        <begin position="165"/>
        <end position="266"/>
    </location>
</feature>
<dbReference type="PANTHER" id="PTHR21254">
    <property type="entry name" value="C2 DOMAIN-CONTAINING PROTEIN 3"/>
    <property type="match status" value="1"/>
</dbReference>
<organism evidence="3 4">
    <name type="scientific">Stichopus japonicus</name>
    <name type="common">Sea cucumber</name>
    <dbReference type="NCBI Taxonomy" id="307972"/>
    <lineage>
        <taxon>Eukaryota</taxon>
        <taxon>Metazoa</taxon>
        <taxon>Echinodermata</taxon>
        <taxon>Eleutherozoa</taxon>
        <taxon>Echinozoa</taxon>
        <taxon>Holothuroidea</taxon>
        <taxon>Aspidochirotacea</taxon>
        <taxon>Aspidochirotida</taxon>
        <taxon>Stichopodidae</taxon>
        <taxon>Apostichopus</taxon>
    </lineage>
</organism>
<feature type="region of interest" description="Disordered" evidence="1">
    <location>
        <begin position="755"/>
        <end position="786"/>
    </location>
</feature>
<dbReference type="Proteomes" id="UP000230750">
    <property type="component" value="Unassembled WGS sequence"/>
</dbReference>
<feature type="domain" description="C2CD3 N-terminal C2" evidence="2">
    <location>
        <begin position="13"/>
        <end position="157"/>
    </location>
</feature>
<dbReference type="OrthoDB" id="79771at2759"/>
<dbReference type="Pfam" id="PF25339">
    <property type="entry name" value="C2_C2CD3_N"/>
    <property type="match status" value="1"/>
</dbReference>
<evidence type="ECO:0000259" key="2">
    <source>
        <dbReference type="Pfam" id="PF25339"/>
    </source>
</evidence>
<feature type="compositionally biased region" description="Basic and acidic residues" evidence="1">
    <location>
        <begin position="356"/>
        <end position="368"/>
    </location>
</feature>
<feature type="region of interest" description="Disordered" evidence="1">
    <location>
        <begin position="349"/>
        <end position="373"/>
    </location>
</feature>
<comment type="caution">
    <text evidence="3">The sequence shown here is derived from an EMBL/GenBank/DDBJ whole genome shotgun (WGS) entry which is preliminary data.</text>
</comment>
<dbReference type="GO" id="GO:0034451">
    <property type="term" value="C:centriolar satellite"/>
    <property type="evidence" value="ECO:0007669"/>
    <property type="project" value="TreeGrafter"/>
</dbReference>
<accession>A0A2G8KGP0</accession>
<feature type="compositionally biased region" description="Basic and acidic residues" evidence="1">
    <location>
        <begin position="240"/>
        <end position="262"/>
    </location>
</feature>
<feature type="compositionally biased region" description="Low complexity" evidence="1">
    <location>
        <begin position="197"/>
        <end position="209"/>
    </location>
</feature>
<dbReference type="GO" id="GO:0005814">
    <property type="term" value="C:centriole"/>
    <property type="evidence" value="ECO:0007669"/>
    <property type="project" value="TreeGrafter"/>
</dbReference>
<evidence type="ECO:0000313" key="3">
    <source>
        <dbReference type="EMBL" id="PIK47171.1"/>
    </source>
</evidence>
<dbReference type="InterPro" id="IPR057537">
    <property type="entry name" value="C2_C2CD3_N"/>
</dbReference>
<feature type="compositionally biased region" description="Low complexity" evidence="1">
    <location>
        <begin position="165"/>
        <end position="175"/>
    </location>
</feature>
<dbReference type="AlphaFoldDB" id="A0A2G8KGP0"/>
<name>A0A2G8KGP0_STIJA</name>
<gene>
    <name evidence="3" type="ORF">BSL78_15979</name>
</gene>
<evidence type="ECO:0000256" key="1">
    <source>
        <dbReference type="SAM" id="MobiDB-lite"/>
    </source>
</evidence>
<proteinExistence type="predicted"/>
<dbReference type="GO" id="GO:0071539">
    <property type="term" value="P:protein localization to centrosome"/>
    <property type="evidence" value="ECO:0007669"/>
    <property type="project" value="TreeGrafter"/>
</dbReference>
<dbReference type="PANTHER" id="PTHR21254:SF1">
    <property type="entry name" value="C2 DOMAIN-CONTAINING PROTEIN 3"/>
    <property type="match status" value="1"/>
</dbReference>
<evidence type="ECO:0000313" key="4">
    <source>
        <dbReference type="Proteomes" id="UP000230750"/>
    </source>
</evidence>
<reference evidence="3 4" key="1">
    <citation type="journal article" date="2017" name="PLoS Biol.">
        <title>The sea cucumber genome provides insights into morphological evolution and visceral regeneration.</title>
        <authorList>
            <person name="Zhang X."/>
            <person name="Sun L."/>
            <person name="Yuan J."/>
            <person name="Sun Y."/>
            <person name="Gao Y."/>
            <person name="Zhang L."/>
            <person name="Li S."/>
            <person name="Dai H."/>
            <person name="Hamel J.F."/>
            <person name="Liu C."/>
            <person name="Yu Y."/>
            <person name="Liu S."/>
            <person name="Lin W."/>
            <person name="Guo K."/>
            <person name="Jin S."/>
            <person name="Xu P."/>
            <person name="Storey K.B."/>
            <person name="Huan P."/>
            <person name="Zhang T."/>
            <person name="Zhou Y."/>
            <person name="Zhang J."/>
            <person name="Lin C."/>
            <person name="Li X."/>
            <person name="Xing L."/>
            <person name="Huo D."/>
            <person name="Sun M."/>
            <person name="Wang L."/>
            <person name="Mercier A."/>
            <person name="Li F."/>
            <person name="Yang H."/>
            <person name="Xiang J."/>
        </authorList>
    </citation>
    <scope>NUCLEOTIDE SEQUENCE [LARGE SCALE GENOMIC DNA]</scope>
    <source>
        <strain evidence="3">Shaxun</strain>
        <tissue evidence="3">Muscle</tissue>
    </source>
</reference>
<keyword evidence="4" id="KW-1185">Reference proteome</keyword>
<protein>
    <submittedName>
        <fullName evidence="3">Putative C2 domain-containing protein 3 isoform X4</fullName>
    </submittedName>
</protein>
<sequence>MKSRDGREDVKASTSLPPSVDGQLRCFLRVTASKISWLTTRPPDVFFIRLKWWGEQSNGSIFRPSDGREESKSAVRKTARYPIRCGPKQFAHYLNAMSSCVFELLKGQQMVCIGKATISELGILTPQKPILGVYPIFSNQKAEKLADINVSIKFEPLPVSYDSSSSVPTTDVSLPAQQGQTSTAQPSILKKQRKTSSGRSSSSYQAPSSDLEGDKRDRQTPSGVDDDYSFVIGPGAGGYRKLEEGTKTEKERYEPQRSKILHDSSVSAQSQVNSGKLFSPSLLKYCMIAQFQILGTDKFSSSQMYQALSRRKQFEVQPTSDAGKHLISAILDKGNKLMDSMIRAQCEAEPQGPNLEDLKPDQSHESARWDTGVHPLRRSSSGELFRELLKDDKPSSGFIEGVKRLKREEPKLATDPTVDLVVDDVIGDKELNEVKTRLGTSPADSIDSDFNDVFDGLTTDSDDPLHEQSILEELFYKGQRSSSDSDGLSDLFLSSDSEAETSKKNKKSHRKSLRKLRKHKLDQSEADNRSHEKPTKPDQTEEGRDMTGEREEKRETSDAKDEDECLDSSSVTSLLHSSIKGIEGLSVERLTLLGRVHAARVVVDTLTLFPGTSNSLGASSRIPRKIPDNATVRGKPPRPQIKSTYFVEYQFPITATVEDSEYLNNMATEVMRVVSKKVTENKGTSEIQFGHRSIFPIQFDGSTIDHWLTRLLVLRIYHKLAGQKTPSLIAVASIPLKNILQSPNLSVVMDLPVKRKNHQERPTSSSSSLATETASTSPDDKSSQLGKIQVTKMSSGLAIGAVIYPVLNPN</sequence>
<feature type="region of interest" description="Disordered" evidence="1">
    <location>
        <begin position="496"/>
        <end position="570"/>
    </location>
</feature>
<feature type="compositionally biased region" description="Low complexity" evidence="1">
    <location>
        <begin position="763"/>
        <end position="777"/>
    </location>
</feature>
<feature type="compositionally biased region" description="Basic and acidic residues" evidence="1">
    <location>
        <begin position="521"/>
        <end position="559"/>
    </location>
</feature>
<dbReference type="GO" id="GO:0061511">
    <property type="term" value="P:centriole elongation"/>
    <property type="evidence" value="ECO:0007669"/>
    <property type="project" value="TreeGrafter"/>
</dbReference>